<gene>
    <name evidence="2" type="ORF">Q7514_12135</name>
</gene>
<organism evidence="2 3">
    <name type="scientific">Rhodococcus artemisiae</name>
    <dbReference type="NCBI Taxonomy" id="714159"/>
    <lineage>
        <taxon>Bacteria</taxon>
        <taxon>Bacillati</taxon>
        <taxon>Actinomycetota</taxon>
        <taxon>Actinomycetes</taxon>
        <taxon>Mycobacteriales</taxon>
        <taxon>Nocardiaceae</taxon>
        <taxon>Rhodococcus</taxon>
    </lineage>
</organism>
<dbReference type="RefSeq" id="WP_330133491.1">
    <property type="nucleotide sequence ID" value="NZ_JAUTXY010000004.1"/>
</dbReference>
<evidence type="ECO:0000256" key="1">
    <source>
        <dbReference type="SAM" id="MobiDB-lite"/>
    </source>
</evidence>
<protein>
    <submittedName>
        <fullName evidence="2">Uncharacterized protein</fullName>
    </submittedName>
</protein>
<dbReference type="Proteomes" id="UP001336020">
    <property type="component" value="Unassembled WGS sequence"/>
</dbReference>
<evidence type="ECO:0000313" key="3">
    <source>
        <dbReference type="Proteomes" id="UP001336020"/>
    </source>
</evidence>
<keyword evidence="3" id="KW-1185">Reference proteome</keyword>
<comment type="caution">
    <text evidence="2">The sequence shown here is derived from an EMBL/GenBank/DDBJ whole genome shotgun (WGS) entry which is preliminary data.</text>
</comment>
<name>A0ABU7L9P7_9NOCA</name>
<sequence>MTHDTTEPEPADDSVTAFADELAGLDVAATLADPDDRDEYRRSVPYGRDGRPARDLDRLATPPGSDAWFDPDQDPQ</sequence>
<proteinExistence type="predicted"/>
<evidence type="ECO:0000313" key="2">
    <source>
        <dbReference type="EMBL" id="MEE2058271.1"/>
    </source>
</evidence>
<accession>A0ABU7L9P7</accession>
<feature type="compositionally biased region" description="Basic and acidic residues" evidence="1">
    <location>
        <begin position="38"/>
        <end position="58"/>
    </location>
</feature>
<reference evidence="2 3" key="1">
    <citation type="submission" date="2023-07" db="EMBL/GenBank/DDBJ databases">
        <authorList>
            <person name="Girao M."/>
            <person name="Carvalho M.F."/>
        </authorList>
    </citation>
    <scope>NUCLEOTIDE SEQUENCE [LARGE SCALE GENOMIC DNA]</scope>
    <source>
        <strain evidence="2 3">YIM65754</strain>
    </source>
</reference>
<dbReference type="EMBL" id="JAUTXY010000004">
    <property type="protein sequence ID" value="MEE2058271.1"/>
    <property type="molecule type" value="Genomic_DNA"/>
</dbReference>
<feature type="region of interest" description="Disordered" evidence="1">
    <location>
        <begin position="28"/>
        <end position="76"/>
    </location>
</feature>